<feature type="transmembrane region" description="Helical" evidence="9">
    <location>
        <begin position="184"/>
        <end position="204"/>
    </location>
</feature>
<organism evidence="10 11">
    <name type="scientific">Actinocorallia herbida</name>
    <dbReference type="NCBI Taxonomy" id="58109"/>
    <lineage>
        <taxon>Bacteria</taxon>
        <taxon>Bacillati</taxon>
        <taxon>Actinomycetota</taxon>
        <taxon>Actinomycetes</taxon>
        <taxon>Streptosporangiales</taxon>
        <taxon>Thermomonosporaceae</taxon>
        <taxon>Actinocorallia</taxon>
    </lineage>
</organism>
<evidence type="ECO:0000256" key="8">
    <source>
        <dbReference type="SAM" id="MobiDB-lite"/>
    </source>
</evidence>
<feature type="transmembrane region" description="Helical" evidence="9">
    <location>
        <begin position="259"/>
        <end position="280"/>
    </location>
</feature>
<dbReference type="PANTHER" id="PTHR47019">
    <property type="entry name" value="LIPID II FLIPPASE MURJ"/>
    <property type="match status" value="1"/>
</dbReference>
<dbReference type="InterPro" id="IPR051050">
    <property type="entry name" value="Lipid_II_flippase_MurJ/MviN"/>
</dbReference>
<keyword evidence="2" id="KW-1003">Cell membrane</keyword>
<reference evidence="10 11" key="1">
    <citation type="submission" date="2018-11" db="EMBL/GenBank/DDBJ databases">
        <title>Sequencing the genomes of 1000 actinobacteria strains.</title>
        <authorList>
            <person name="Klenk H.-P."/>
        </authorList>
    </citation>
    <scope>NUCLEOTIDE SEQUENCE [LARGE SCALE GENOMIC DNA]</scope>
    <source>
        <strain evidence="10 11">DSM 44254</strain>
    </source>
</reference>
<keyword evidence="11" id="KW-1185">Reference proteome</keyword>
<dbReference type="Proteomes" id="UP000272400">
    <property type="component" value="Unassembled WGS sequence"/>
</dbReference>
<feature type="transmembrane region" description="Helical" evidence="9">
    <location>
        <begin position="522"/>
        <end position="543"/>
    </location>
</feature>
<dbReference type="Pfam" id="PF03023">
    <property type="entry name" value="MurJ"/>
    <property type="match status" value="1"/>
</dbReference>
<feature type="transmembrane region" description="Helical" evidence="9">
    <location>
        <begin position="216"/>
        <end position="238"/>
    </location>
</feature>
<feature type="transmembrane region" description="Helical" evidence="9">
    <location>
        <begin position="71"/>
        <end position="90"/>
    </location>
</feature>
<name>A0A3N1DB81_9ACTN</name>
<feature type="region of interest" description="Disordered" evidence="8">
    <location>
        <begin position="1"/>
        <end position="22"/>
    </location>
</feature>
<dbReference type="NCBIfam" id="TIGR01695">
    <property type="entry name" value="murJ_mviN"/>
    <property type="match status" value="1"/>
</dbReference>
<evidence type="ECO:0000256" key="7">
    <source>
        <dbReference type="ARBA" id="ARBA00023136"/>
    </source>
</evidence>
<dbReference type="GO" id="GO:0009252">
    <property type="term" value="P:peptidoglycan biosynthetic process"/>
    <property type="evidence" value="ECO:0007669"/>
    <property type="project" value="UniProtKB-KW"/>
</dbReference>
<dbReference type="GO" id="GO:0008360">
    <property type="term" value="P:regulation of cell shape"/>
    <property type="evidence" value="ECO:0007669"/>
    <property type="project" value="UniProtKB-KW"/>
</dbReference>
<dbReference type="CDD" id="cd13123">
    <property type="entry name" value="MATE_MurJ_like"/>
    <property type="match status" value="1"/>
</dbReference>
<keyword evidence="5" id="KW-0573">Peptidoglycan synthesis</keyword>
<keyword evidence="7 9" id="KW-0472">Membrane</keyword>
<feature type="transmembrane region" description="Helical" evidence="9">
    <location>
        <begin position="423"/>
        <end position="444"/>
    </location>
</feature>
<dbReference type="InterPro" id="IPR004268">
    <property type="entry name" value="MurJ"/>
</dbReference>
<feature type="transmembrane region" description="Helical" evidence="9">
    <location>
        <begin position="47"/>
        <end position="65"/>
    </location>
</feature>
<dbReference type="GO" id="GO:0015648">
    <property type="term" value="F:lipid-linked peptidoglycan transporter activity"/>
    <property type="evidence" value="ECO:0007669"/>
    <property type="project" value="TreeGrafter"/>
</dbReference>
<accession>A0A3N1DB81</accession>
<evidence type="ECO:0000256" key="2">
    <source>
        <dbReference type="ARBA" id="ARBA00022475"/>
    </source>
</evidence>
<keyword evidence="4" id="KW-0133">Cell shape</keyword>
<dbReference type="RefSeq" id="WP_246053283.1">
    <property type="nucleotide sequence ID" value="NZ_RJKE01000001.1"/>
</dbReference>
<evidence type="ECO:0000256" key="5">
    <source>
        <dbReference type="ARBA" id="ARBA00022984"/>
    </source>
</evidence>
<dbReference type="PRINTS" id="PR01806">
    <property type="entry name" value="VIRFACTRMVIN"/>
</dbReference>
<dbReference type="GO" id="GO:0034204">
    <property type="term" value="P:lipid translocation"/>
    <property type="evidence" value="ECO:0007669"/>
    <property type="project" value="TreeGrafter"/>
</dbReference>
<evidence type="ECO:0000313" key="11">
    <source>
        <dbReference type="Proteomes" id="UP000272400"/>
    </source>
</evidence>
<feature type="transmembrane region" description="Helical" evidence="9">
    <location>
        <begin position="450"/>
        <end position="473"/>
    </location>
</feature>
<feature type="transmembrane region" description="Helical" evidence="9">
    <location>
        <begin position="389"/>
        <end position="411"/>
    </location>
</feature>
<evidence type="ECO:0000256" key="3">
    <source>
        <dbReference type="ARBA" id="ARBA00022692"/>
    </source>
</evidence>
<feature type="transmembrane region" description="Helical" evidence="9">
    <location>
        <begin position="350"/>
        <end position="369"/>
    </location>
</feature>
<feature type="transmembrane region" description="Helical" evidence="9">
    <location>
        <begin position="145"/>
        <end position="172"/>
    </location>
</feature>
<comment type="caution">
    <text evidence="10">The sequence shown here is derived from an EMBL/GenBank/DDBJ whole genome shotgun (WGS) entry which is preliminary data.</text>
</comment>
<evidence type="ECO:0000313" key="10">
    <source>
        <dbReference type="EMBL" id="ROO90726.1"/>
    </source>
</evidence>
<evidence type="ECO:0000256" key="9">
    <source>
        <dbReference type="SAM" id="Phobius"/>
    </source>
</evidence>
<dbReference type="GO" id="GO:0005886">
    <property type="term" value="C:plasma membrane"/>
    <property type="evidence" value="ECO:0007669"/>
    <property type="project" value="UniProtKB-SubCell"/>
</dbReference>
<evidence type="ECO:0000256" key="1">
    <source>
        <dbReference type="ARBA" id="ARBA00004651"/>
    </source>
</evidence>
<keyword evidence="3 9" id="KW-0812">Transmembrane</keyword>
<dbReference type="EMBL" id="RJKE01000001">
    <property type="protein sequence ID" value="ROO90726.1"/>
    <property type="molecule type" value="Genomic_DNA"/>
</dbReference>
<dbReference type="AlphaFoldDB" id="A0A3N1DB81"/>
<proteinExistence type="predicted"/>
<feature type="transmembrane region" description="Helical" evidence="9">
    <location>
        <begin position="110"/>
        <end position="133"/>
    </location>
</feature>
<comment type="subcellular location">
    <subcellularLocation>
        <location evidence="1">Cell membrane</location>
        <topology evidence="1">Multi-pass membrane protein</topology>
    </subcellularLocation>
</comment>
<dbReference type="PANTHER" id="PTHR47019:SF1">
    <property type="entry name" value="LIPID II FLIPPASE MURJ"/>
    <property type="match status" value="1"/>
</dbReference>
<gene>
    <name evidence="10" type="ORF">EDD29_8464</name>
</gene>
<protein>
    <submittedName>
        <fullName evidence="10">Putative peptidoglycan lipid II flippase</fullName>
    </submittedName>
</protein>
<keyword evidence="6 9" id="KW-1133">Transmembrane helix</keyword>
<feature type="transmembrane region" description="Helical" evidence="9">
    <location>
        <begin position="485"/>
        <end position="510"/>
    </location>
</feature>
<feature type="transmembrane region" description="Helical" evidence="9">
    <location>
        <begin position="311"/>
        <end position="329"/>
    </location>
</feature>
<evidence type="ECO:0000256" key="4">
    <source>
        <dbReference type="ARBA" id="ARBA00022960"/>
    </source>
</evidence>
<sequence length="563" mass="59572">MTTEQQPAEQKEEPRPDKGVGSSILRSGALMALGTIASRITGFVRSAVIIIALGNGILGSIYNLANTIPNIIYDLLFGGILGSIIVPMIVQAKKKDREYGERYEQRFFTVALLGLGVLTIGSVVAAPLIMRAYGGAELQGADLRLAVLFAMFFLPQIFFYGVGAFAGAILNTRNSFAAPMWAPVLNNVVVIGVGIAFLIVQGGGPPTSANLTDAEFLLLAIGTTGGIVLQTLVLWPALRRTGFRWRPRLDFQKGELRQVGKAAGWTLLYVVLIQIGFLIVTRLNTTAGFMAEQEGLSGAYGYASYATAYQFFQLPYAIVAVSVITALLPRMSAHAADGDTDAVRDDFSSGLRLSSVLIIPGAAYMLALAPDIVQALFAHGNTSAEDAAVIGRIMQVFAIALVPFSIYQLMLRVFYAHRDTRTPALIAFVTVAVNIGTAVAAFNLLPTEDIVVGIAGAFVVTNAVGVVVCALVLRRLLGRIDAGRIIAAHVKMLAAAGPMAAFAVGCHVLIEKWAGSGLIPSLATLVAGGLGGGILYLVAARVLRIPEVDTMVRTLSARIPGLR</sequence>
<feature type="compositionally biased region" description="Basic and acidic residues" evidence="8">
    <location>
        <begin position="9"/>
        <end position="18"/>
    </location>
</feature>
<evidence type="ECO:0000256" key="6">
    <source>
        <dbReference type="ARBA" id="ARBA00022989"/>
    </source>
</evidence>